<sequence length="222" mass="21661">MRRRVLLGLVLAAAVLGATASGATAATGELSTTPTAIEADPGDRVEVALTLGHTGSNTTAYIVDADLPAEFAAGNGSAGLTQEGDAKWLLGTVEPGATIEMTFDLHVPESAAGSYEVPIVAKTADGVQARATLTVETPGERTERSATTTAADGAAGTDEAAGTDGAAGTDTAETANTDGTTEATDGDVGQASASASSAPGFGAATTLVALVVAIVAAGREVE</sequence>
<evidence type="ECO:0000313" key="3">
    <source>
        <dbReference type="Proteomes" id="UP001597139"/>
    </source>
</evidence>
<organism evidence="2 3">
    <name type="scientific">Halolamina litorea</name>
    <dbReference type="NCBI Taxonomy" id="1515593"/>
    <lineage>
        <taxon>Archaea</taxon>
        <taxon>Methanobacteriati</taxon>
        <taxon>Methanobacteriota</taxon>
        <taxon>Stenosarchaea group</taxon>
        <taxon>Halobacteria</taxon>
        <taxon>Halobacteriales</taxon>
        <taxon>Haloferacaceae</taxon>
    </lineage>
</organism>
<dbReference type="RefSeq" id="WP_267647136.1">
    <property type="nucleotide sequence ID" value="NZ_JANHGR010000001.1"/>
</dbReference>
<name>A0ABD6BSW0_9EURY</name>
<feature type="region of interest" description="Disordered" evidence="1">
    <location>
        <begin position="135"/>
        <end position="198"/>
    </location>
</feature>
<comment type="caution">
    <text evidence="2">The sequence shown here is derived from an EMBL/GenBank/DDBJ whole genome shotgun (WGS) entry which is preliminary data.</text>
</comment>
<gene>
    <name evidence="2" type="ORF">ACFSAU_09395</name>
</gene>
<reference evidence="2 3" key="1">
    <citation type="journal article" date="2019" name="Int. J. Syst. Evol. Microbiol.">
        <title>The Global Catalogue of Microorganisms (GCM) 10K type strain sequencing project: providing services to taxonomists for standard genome sequencing and annotation.</title>
        <authorList>
            <consortium name="The Broad Institute Genomics Platform"/>
            <consortium name="The Broad Institute Genome Sequencing Center for Infectious Disease"/>
            <person name="Wu L."/>
            <person name="Ma J."/>
        </authorList>
    </citation>
    <scope>NUCLEOTIDE SEQUENCE [LARGE SCALE GENOMIC DNA]</scope>
    <source>
        <strain evidence="2 3">CGMCC 1.12859</strain>
    </source>
</reference>
<evidence type="ECO:0000256" key="1">
    <source>
        <dbReference type="SAM" id="MobiDB-lite"/>
    </source>
</evidence>
<feature type="compositionally biased region" description="Low complexity" evidence="1">
    <location>
        <begin position="146"/>
        <end position="198"/>
    </location>
</feature>
<dbReference type="AlphaFoldDB" id="A0ABD6BSW0"/>
<dbReference type="Proteomes" id="UP001597139">
    <property type="component" value="Unassembled WGS sequence"/>
</dbReference>
<protein>
    <recommendedName>
        <fullName evidence="4">DUF11 domain-containing protein</fullName>
    </recommendedName>
</protein>
<evidence type="ECO:0008006" key="4">
    <source>
        <dbReference type="Google" id="ProtNLM"/>
    </source>
</evidence>
<evidence type="ECO:0000313" key="2">
    <source>
        <dbReference type="EMBL" id="MFD1567707.1"/>
    </source>
</evidence>
<accession>A0ABD6BSW0</accession>
<keyword evidence="3" id="KW-1185">Reference proteome</keyword>
<proteinExistence type="predicted"/>
<dbReference type="EMBL" id="JBHUCZ010000009">
    <property type="protein sequence ID" value="MFD1567707.1"/>
    <property type="molecule type" value="Genomic_DNA"/>
</dbReference>